<gene>
    <name evidence="8" type="ordered locus">Dgeo_2737</name>
</gene>
<dbReference type="Pfam" id="PF02899">
    <property type="entry name" value="Phage_int_SAM_1"/>
    <property type="match status" value="1"/>
</dbReference>
<dbReference type="InterPro" id="IPR002104">
    <property type="entry name" value="Integrase_catalytic"/>
</dbReference>
<evidence type="ECO:0000259" key="6">
    <source>
        <dbReference type="PROSITE" id="PS51898"/>
    </source>
</evidence>
<evidence type="ECO:0000259" key="7">
    <source>
        <dbReference type="PROSITE" id="PS51900"/>
    </source>
</evidence>
<dbReference type="Gene3D" id="1.10.150.130">
    <property type="match status" value="1"/>
</dbReference>
<keyword evidence="9" id="KW-1185">Reference proteome</keyword>
<dbReference type="InterPro" id="IPR010998">
    <property type="entry name" value="Integrase_recombinase_N"/>
</dbReference>
<name>Q1J2W4_DEIGD</name>
<keyword evidence="1" id="KW-0229">DNA integration</keyword>
<keyword evidence="2 4" id="KW-0238">DNA-binding</keyword>
<dbReference type="KEGG" id="dge:Dgeo_2737"/>
<sequence length="300" mass="33324">MPMRQAAQQPLSSGGMVERVSPNPRLPEQLRRALTSGNLEGFLDLIAQGLPGAPGNATRKNYLSSLRAYLRWTDAEGRSVLHAREDDAQAYLAFLLAKHAHAPATIHNHLTRVRTLYDLLHEYGAHAGPNPFLGLKLPSNKPEEHRDLYSEEEVRRLVTHADAQGRAVVLLGAHAGLTGPETVGLRWEDVDTRAGLLRVRGRQVEASDELHAALRAYGQERGHTDLFAARGPIFDFQTDHELRAAIYRLCQQANVTYKAWRALRNTAGLRLLNLTGDPQVVADRLGLTTLKAVEVWQKLQ</sequence>
<evidence type="ECO:0000256" key="4">
    <source>
        <dbReference type="PROSITE-ProRule" id="PRU01248"/>
    </source>
</evidence>
<evidence type="ECO:0000256" key="3">
    <source>
        <dbReference type="ARBA" id="ARBA00023172"/>
    </source>
</evidence>
<dbReference type="eggNOG" id="COG0582">
    <property type="taxonomic scope" value="Bacteria"/>
</dbReference>
<dbReference type="InterPro" id="IPR011010">
    <property type="entry name" value="DNA_brk_join_enz"/>
</dbReference>
<dbReference type="CDD" id="cd00397">
    <property type="entry name" value="DNA_BRE_C"/>
    <property type="match status" value="1"/>
</dbReference>
<dbReference type="GO" id="GO:0006310">
    <property type="term" value="P:DNA recombination"/>
    <property type="evidence" value="ECO:0007669"/>
    <property type="project" value="UniProtKB-KW"/>
</dbReference>
<dbReference type="PROSITE" id="PS51898">
    <property type="entry name" value="TYR_RECOMBINASE"/>
    <property type="match status" value="1"/>
</dbReference>
<dbReference type="HOGENOM" id="CLU_962151_0_0_0"/>
<keyword evidence="3" id="KW-0233">DNA recombination</keyword>
<evidence type="ECO:0000313" key="8">
    <source>
        <dbReference type="EMBL" id="ABF44170.1"/>
    </source>
</evidence>
<evidence type="ECO:0000256" key="1">
    <source>
        <dbReference type="ARBA" id="ARBA00022908"/>
    </source>
</evidence>
<feature type="region of interest" description="Disordered" evidence="5">
    <location>
        <begin position="1"/>
        <end position="22"/>
    </location>
</feature>
<dbReference type="Pfam" id="PF00589">
    <property type="entry name" value="Phage_integrase"/>
    <property type="match status" value="1"/>
</dbReference>
<keyword evidence="8" id="KW-0614">Plasmid</keyword>
<dbReference type="PANTHER" id="PTHR30349">
    <property type="entry name" value="PHAGE INTEGRASE-RELATED"/>
    <property type="match status" value="1"/>
</dbReference>
<evidence type="ECO:0000256" key="2">
    <source>
        <dbReference type="ARBA" id="ARBA00023125"/>
    </source>
</evidence>
<dbReference type="GO" id="GO:0003677">
    <property type="term" value="F:DNA binding"/>
    <property type="evidence" value="ECO:0007669"/>
    <property type="project" value="UniProtKB-UniRule"/>
</dbReference>
<dbReference type="PANTHER" id="PTHR30349:SF81">
    <property type="entry name" value="TYROSINE RECOMBINASE XERC"/>
    <property type="match status" value="1"/>
</dbReference>
<accession>Q1J2W4</accession>
<dbReference type="Proteomes" id="UP000002431">
    <property type="component" value="Plasmid pDGEO01"/>
</dbReference>
<geneLocation type="plasmid" evidence="8 9">
    <name>pDGEO01</name>
</geneLocation>
<evidence type="ECO:0000256" key="5">
    <source>
        <dbReference type="SAM" id="MobiDB-lite"/>
    </source>
</evidence>
<feature type="domain" description="Tyr recombinase" evidence="6">
    <location>
        <begin position="144"/>
        <end position="300"/>
    </location>
</feature>
<evidence type="ECO:0000313" key="9">
    <source>
        <dbReference type="Proteomes" id="UP000002431"/>
    </source>
</evidence>
<dbReference type="InterPro" id="IPR044068">
    <property type="entry name" value="CB"/>
</dbReference>
<dbReference type="InterPro" id="IPR013762">
    <property type="entry name" value="Integrase-like_cat_sf"/>
</dbReference>
<reference evidence="8" key="1">
    <citation type="submission" date="2006-04" db="EMBL/GenBank/DDBJ databases">
        <title>Complete sequence of plasmid1 pDGEO01 of Deinococcus geothermalis DSM 11300.</title>
        <authorList>
            <consortium name="US DOE Joint Genome Institute"/>
            <person name="Copeland A."/>
            <person name="Lucas S."/>
            <person name="Lapidus A."/>
            <person name="Barry K."/>
            <person name="Detter J.C."/>
            <person name="Glavina del Rio T."/>
            <person name="Hammon N."/>
            <person name="Israni S."/>
            <person name="Dalin E."/>
            <person name="Tice H."/>
            <person name="Pitluck S."/>
            <person name="Brettin T."/>
            <person name="Bruce D."/>
            <person name="Han C."/>
            <person name="Tapia R."/>
            <person name="Saunders E."/>
            <person name="Gilna P."/>
            <person name="Schmutz J."/>
            <person name="Larimer F."/>
            <person name="Land M."/>
            <person name="Hauser L."/>
            <person name="Kyrpides N."/>
            <person name="Kim E."/>
            <person name="Daly M.J."/>
            <person name="Fredrickson J.K."/>
            <person name="Makarova K.S."/>
            <person name="Gaidamakova E.K."/>
            <person name="Zhai M."/>
            <person name="Richardson P."/>
        </authorList>
    </citation>
    <scope>NUCLEOTIDE SEQUENCE</scope>
    <source>
        <strain evidence="8">DSM 11300</strain>
        <plasmid evidence="8">pDGEO01</plasmid>
    </source>
</reference>
<organism evidence="8 9">
    <name type="scientific">Deinococcus geothermalis (strain DSM 11300 / CIP 105573 / AG-3a)</name>
    <dbReference type="NCBI Taxonomy" id="319795"/>
    <lineage>
        <taxon>Bacteria</taxon>
        <taxon>Thermotogati</taxon>
        <taxon>Deinococcota</taxon>
        <taxon>Deinococci</taxon>
        <taxon>Deinococcales</taxon>
        <taxon>Deinococcaceae</taxon>
        <taxon>Deinococcus</taxon>
    </lineage>
</organism>
<dbReference type="InterPro" id="IPR050090">
    <property type="entry name" value="Tyrosine_recombinase_XerCD"/>
</dbReference>
<dbReference type="GO" id="GO:0015074">
    <property type="term" value="P:DNA integration"/>
    <property type="evidence" value="ECO:0007669"/>
    <property type="project" value="UniProtKB-KW"/>
</dbReference>
<protein>
    <submittedName>
        <fullName evidence="8">XerC-like recombinase</fullName>
    </submittedName>
</protein>
<feature type="domain" description="Core-binding (CB)" evidence="7">
    <location>
        <begin position="33"/>
        <end position="121"/>
    </location>
</feature>
<proteinExistence type="predicted"/>
<dbReference type="EMBL" id="CP000358">
    <property type="protein sequence ID" value="ABF44170.1"/>
    <property type="molecule type" value="Genomic_DNA"/>
</dbReference>
<dbReference type="PROSITE" id="PS51900">
    <property type="entry name" value="CB"/>
    <property type="match status" value="1"/>
</dbReference>
<feature type="compositionally biased region" description="Polar residues" evidence="5">
    <location>
        <begin position="1"/>
        <end position="12"/>
    </location>
</feature>
<dbReference type="AlphaFoldDB" id="Q1J2W4"/>
<dbReference type="Gene3D" id="1.10.443.10">
    <property type="entry name" value="Intergrase catalytic core"/>
    <property type="match status" value="1"/>
</dbReference>
<dbReference type="SUPFAM" id="SSF56349">
    <property type="entry name" value="DNA breaking-rejoining enzymes"/>
    <property type="match status" value="1"/>
</dbReference>
<dbReference type="InterPro" id="IPR004107">
    <property type="entry name" value="Integrase_SAM-like_N"/>
</dbReference>